<protein>
    <submittedName>
        <fullName evidence="2">Uncharacterized protein</fullName>
    </submittedName>
</protein>
<name>A0ABP3Y895_9BACT</name>
<evidence type="ECO:0000313" key="2">
    <source>
        <dbReference type="EMBL" id="GAA0877631.1"/>
    </source>
</evidence>
<proteinExistence type="predicted"/>
<organism evidence="2 3">
    <name type="scientific">Algoriphagus jejuensis</name>
    <dbReference type="NCBI Taxonomy" id="419934"/>
    <lineage>
        <taxon>Bacteria</taxon>
        <taxon>Pseudomonadati</taxon>
        <taxon>Bacteroidota</taxon>
        <taxon>Cytophagia</taxon>
        <taxon>Cytophagales</taxon>
        <taxon>Cyclobacteriaceae</taxon>
        <taxon>Algoriphagus</taxon>
    </lineage>
</organism>
<comment type="caution">
    <text evidence="2">The sequence shown here is derived from an EMBL/GenBank/DDBJ whole genome shotgun (WGS) entry which is preliminary data.</text>
</comment>
<reference evidence="3" key="1">
    <citation type="journal article" date="2019" name="Int. J. Syst. Evol. Microbiol.">
        <title>The Global Catalogue of Microorganisms (GCM) 10K type strain sequencing project: providing services to taxonomists for standard genome sequencing and annotation.</title>
        <authorList>
            <consortium name="The Broad Institute Genomics Platform"/>
            <consortium name="The Broad Institute Genome Sequencing Center for Infectious Disease"/>
            <person name="Wu L."/>
            <person name="Ma J."/>
        </authorList>
    </citation>
    <scope>NUCLEOTIDE SEQUENCE [LARGE SCALE GENOMIC DNA]</scope>
    <source>
        <strain evidence="3">JCM 16112</strain>
    </source>
</reference>
<dbReference type="Proteomes" id="UP001500469">
    <property type="component" value="Unassembled WGS sequence"/>
</dbReference>
<evidence type="ECO:0000256" key="1">
    <source>
        <dbReference type="SAM" id="MobiDB-lite"/>
    </source>
</evidence>
<keyword evidence="3" id="KW-1185">Reference proteome</keyword>
<sequence length="48" mass="5576">MRNPRSISYEPNGIENNLEDFDDPQNIANPIKEIMLRKKGFNSAKKEI</sequence>
<dbReference type="EMBL" id="BAAAFI010000002">
    <property type="protein sequence ID" value="GAA0877631.1"/>
    <property type="molecule type" value="Genomic_DNA"/>
</dbReference>
<evidence type="ECO:0000313" key="3">
    <source>
        <dbReference type="Proteomes" id="UP001500469"/>
    </source>
</evidence>
<feature type="region of interest" description="Disordered" evidence="1">
    <location>
        <begin position="1"/>
        <end position="21"/>
    </location>
</feature>
<accession>A0ABP3Y895</accession>
<gene>
    <name evidence="2" type="ORF">GCM10009119_05990</name>
</gene>